<dbReference type="GO" id="GO:0051082">
    <property type="term" value="F:unfolded protein binding"/>
    <property type="evidence" value="ECO:0007669"/>
    <property type="project" value="InterPro"/>
</dbReference>
<evidence type="ECO:0000313" key="5">
    <source>
        <dbReference type="EMBL" id="HIU54439.1"/>
    </source>
</evidence>
<reference evidence="5" key="2">
    <citation type="journal article" date="2021" name="PeerJ">
        <title>Extensive microbial diversity within the chicken gut microbiome revealed by metagenomics and culture.</title>
        <authorList>
            <person name="Gilroy R."/>
            <person name="Ravi A."/>
            <person name="Getino M."/>
            <person name="Pursley I."/>
            <person name="Horton D.L."/>
            <person name="Alikhan N.F."/>
            <person name="Baker D."/>
            <person name="Gharbi K."/>
            <person name="Hall N."/>
            <person name="Watson M."/>
            <person name="Adriaenssens E.M."/>
            <person name="Foster-Nyarko E."/>
            <person name="Jarju S."/>
            <person name="Secka A."/>
            <person name="Antonio M."/>
            <person name="Oren A."/>
            <person name="Chaudhuri R.R."/>
            <person name="La Ragione R."/>
            <person name="Hildebrand F."/>
            <person name="Pallen M.J."/>
        </authorList>
    </citation>
    <scope>NUCLEOTIDE SEQUENCE</scope>
    <source>
        <strain evidence="5">CHK158-818</strain>
    </source>
</reference>
<keyword evidence="2 4" id="KW-0732">Signal</keyword>
<dbReference type="Gene3D" id="3.30.910.20">
    <property type="entry name" value="Skp domain"/>
    <property type="match status" value="1"/>
</dbReference>
<evidence type="ECO:0000256" key="1">
    <source>
        <dbReference type="ARBA" id="ARBA00009091"/>
    </source>
</evidence>
<reference evidence="5" key="1">
    <citation type="submission" date="2020-10" db="EMBL/GenBank/DDBJ databases">
        <authorList>
            <person name="Gilroy R."/>
        </authorList>
    </citation>
    <scope>NUCLEOTIDE SEQUENCE</scope>
    <source>
        <strain evidence="5">CHK158-818</strain>
    </source>
</reference>
<feature type="signal peptide" evidence="4">
    <location>
        <begin position="1"/>
        <end position="19"/>
    </location>
</feature>
<dbReference type="SMART" id="SM00935">
    <property type="entry name" value="OmpH"/>
    <property type="match status" value="1"/>
</dbReference>
<sequence length="168" mass="18899">MLKKLVLAVLLVLPTVSFAQTVKIGYIDSNEILSLMPEQASAIKQLESMQKKFEDELANLNEQYVQEFKRYQAEADTLSETIRVRREQSLQSIEEKAAEFKQNAFETLNKKQNELMAPIIKKINSAIEAVGKENSFTYILDLSSGSILFKGNGSVDVTPLVKAKLNLQ</sequence>
<dbReference type="SUPFAM" id="SSF111384">
    <property type="entry name" value="OmpH-like"/>
    <property type="match status" value="1"/>
</dbReference>
<accession>A0A9D1SBL9</accession>
<dbReference type="InterPro" id="IPR024930">
    <property type="entry name" value="Skp_dom_sf"/>
</dbReference>
<gene>
    <name evidence="5" type="ORF">IAB03_01375</name>
</gene>
<proteinExistence type="inferred from homology"/>
<protein>
    <submittedName>
        <fullName evidence="5">OmpH family outer membrane protein</fullName>
    </submittedName>
</protein>
<dbReference type="PANTHER" id="PTHR35089">
    <property type="entry name" value="CHAPERONE PROTEIN SKP"/>
    <property type="match status" value="1"/>
</dbReference>
<dbReference type="Pfam" id="PF03938">
    <property type="entry name" value="OmpH"/>
    <property type="match status" value="1"/>
</dbReference>
<dbReference type="GO" id="GO:0050821">
    <property type="term" value="P:protein stabilization"/>
    <property type="evidence" value="ECO:0007669"/>
    <property type="project" value="TreeGrafter"/>
</dbReference>
<dbReference type="Proteomes" id="UP000824112">
    <property type="component" value="Unassembled WGS sequence"/>
</dbReference>
<dbReference type="InterPro" id="IPR005632">
    <property type="entry name" value="Chaperone_Skp"/>
</dbReference>
<name>A0A9D1SBL9_9BACT</name>
<evidence type="ECO:0000256" key="2">
    <source>
        <dbReference type="ARBA" id="ARBA00022729"/>
    </source>
</evidence>
<evidence type="ECO:0000256" key="4">
    <source>
        <dbReference type="SAM" id="SignalP"/>
    </source>
</evidence>
<dbReference type="AlphaFoldDB" id="A0A9D1SBL9"/>
<dbReference type="EMBL" id="DVNA01000034">
    <property type="protein sequence ID" value="HIU54439.1"/>
    <property type="molecule type" value="Genomic_DNA"/>
</dbReference>
<evidence type="ECO:0000256" key="3">
    <source>
        <dbReference type="SAM" id="Coils"/>
    </source>
</evidence>
<feature type="coiled-coil region" evidence="3">
    <location>
        <begin position="43"/>
        <end position="81"/>
    </location>
</feature>
<dbReference type="GO" id="GO:0005829">
    <property type="term" value="C:cytosol"/>
    <property type="evidence" value="ECO:0007669"/>
    <property type="project" value="TreeGrafter"/>
</dbReference>
<keyword evidence="3" id="KW-0175">Coiled coil</keyword>
<feature type="chain" id="PRO_5038372681" evidence="4">
    <location>
        <begin position="20"/>
        <end position="168"/>
    </location>
</feature>
<comment type="caution">
    <text evidence="5">The sequence shown here is derived from an EMBL/GenBank/DDBJ whole genome shotgun (WGS) entry which is preliminary data.</text>
</comment>
<evidence type="ECO:0000313" key="6">
    <source>
        <dbReference type="Proteomes" id="UP000824112"/>
    </source>
</evidence>
<organism evidence="5 6">
    <name type="scientific">Candidatus Gallibacteroides avistercoris</name>
    <dbReference type="NCBI Taxonomy" id="2840833"/>
    <lineage>
        <taxon>Bacteria</taxon>
        <taxon>Pseudomonadati</taxon>
        <taxon>Bacteroidota</taxon>
        <taxon>Bacteroidia</taxon>
        <taxon>Bacteroidales</taxon>
        <taxon>Bacteroidaceae</taxon>
        <taxon>Bacteroidaceae incertae sedis</taxon>
        <taxon>Candidatus Gallibacteroides</taxon>
    </lineage>
</organism>
<dbReference type="PANTHER" id="PTHR35089:SF1">
    <property type="entry name" value="CHAPERONE PROTEIN SKP"/>
    <property type="match status" value="1"/>
</dbReference>
<comment type="similarity">
    <text evidence="1">Belongs to the Skp family.</text>
</comment>